<evidence type="ECO:0000256" key="2">
    <source>
        <dbReference type="SAM" id="Phobius"/>
    </source>
</evidence>
<proteinExistence type="predicted"/>
<evidence type="ECO:0000313" key="3">
    <source>
        <dbReference type="EMBL" id="MBA9085435.1"/>
    </source>
</evidence>
<reference evidence="3 4" key="1">
    <citation type="submission" date="2020-08" db="EMBL/GenBank/DDBJ databases">
        <title>Genomic Encyclopedia of Type Strains, Phase III (KMG-III): the genomes of soil and plant-associated and newly described type strains.</title>
        <authorList>
            <person name="Whitman W."/>
        </authorList>
    </citation>
    <scope>NUCLEOTIDE SEQUENCE [LARGE SCALE GENOMIC DNA]</scope>
    <source>
        <strain evidence="3 4">CECT 8693</strain>
    </source>
</reference>
<keyword evidence="2" id="KW-1133">Transmembrane helix</keyword>
<feature type="coiled-coil region" evidence="1">
    <location>
        <begin position="16"/>
        <end position="43"/>
    </location>
</feature>
<dbReference type="Pfam" id="PF22564">
    <property type="entry name" value="HAAS"/>
    <property type="match status" value="1"/>
</dbReference>
<sequence length="342" mass="39279">MKVMEYVDRYIYAVTQKLQEKQRQDIEQELRGLIEDMLEERANGEEITQQLVEEVLQELGNPSELADQYRGYKRYLISPEMFTFYWTVMKIVLASIAISMTVVFMVEAITDSSQGLNHFADYFAATTSTLLQGFAWVTIVFGIIEYTGMNSKKLGIDTVTKSWKPSMLAAIPDPSTKIKKSDPIVGIIFTIFFGVVFMSSLELIAVYFSTNGSEMKRIAIFDVNVFRGYLPFIIGVMALFILRDIVKLVVGKWNVKVAVLCIVVNIIWLILALILFNDHSIWNPTFMEELMLIRNGLNSDIDFQDIAKIWDISKDIWIYIVTLVVLFESIWIGFKGFRGRRV</sequence>
<evidence type="ECO:0000256" key="1">
    <source>
        <dbReference type="SAM" id="Coils"/>
    </source>
</evidence>
<organism evidence="3 4">
    <name type="scientific">Fontibacillus solani</name>
    <dbReference type="NCBI Taxonomy" id="1572857"/>
    <lineage>
        <taxon>Bacteria</taxon>
        <taxon>Bacillati</taxon>
        <taxon>Bacillota</taxon>
        <taxon>Bacilli</taxon>
        <taxon>Bacillales</taxon>
        <taxon>Paenibacillaceae</taxon>
        <taxon>Fontibacillus</taxon>
    </lineage>
</organism>
<dbReference type="RefSeq" id="WP_182535300.1">
    <property type="nucleotide sequence ID" value="NZ_JACJIP010000010.1"/>
</dbReference>
<feature type="transmembrane region" description="Helical" evidence="2">
    <location>
        <begin position="316"/>
        <end position="334"/>
    </location>
</feature>
<accession>A0A7W3SSL2</accession>
<keyword evidence="2" id="KW-0472">Membrane</keyword>
<feature type="transmembrane region" description="Helical" evidence="2">
    <location>
        <begin position="257"/>
        <end position="276"/>
    </location>
</feature>
<feature type="transmembrane region" description="Helical" evidence="2">
    <location>
        <begin position="83"/>
        <end position="110"/>
    </location>
</feature>
<feature type="transmembrane region" description="Helical" evidence="2">
    <location>
        <begin position="184"/>
        <end position="208"/>
    </location>
</feature>
<comment type="caution">
    <text evidence="3">The sequence shown here is derived from an EMBL/GenBank/DDBJ whole genome shotgun (WGS) entry which is preliminary data.</text>
</comment>
<keyword evidence="1" id="KW-0175">Coiled coil</keyword>
<dbReference type="AlphaFoldDB" id="A0A7W3SSL2"/>
<evidence type="ECO:0000313" key="4">
    <source>
        <dbReference type="Proteomes" id="UP000567067"/>
    </source>
</evidence>
<keyword evidence="2" id="KW-0812">Transmembrane</keyword>
<gene>
    <name evidence="3" type="ORF">FHR92_001901</name>
</gene>
<name>A0A7W3SSL2_9BACL</name>
<protein>
    <submittedName>
        <fullName evidence="3">Uncharacterized protein</fullName>
    </submittedName>
</protein>
<feature type="transmembrane region" description="Helical" evidence="2">
    <location>
        <begin position="228"/>
        <end position="245"/>
    </location>
</feature>
<dbReference type="EMBL" id="JACJIP010000010">
    <property type="protein sequence ID" value="MBA9085435.1"/>
    <property type="molecule type" value="Genomic_DNA"/>
</dbReference>
<keyword evidence="4" id="KW-1185">Reference proteome</keyword>
<dbReference type="Proteomes" id="UP000567067">
    <property type="component" value="Unassembled WGS sequence"/>
</dbReference>
<feature type="transmembrane region" description="Helical" evidence="2">
    <location>
        <begin position="122"/>
        <end position="144"/>
    </location>
</feature>